<dbReference type="InterPro" id="IPR013088">
    <property type="entry name" value="Znf_NHR/GATA"/>
</dbReference>
<evidence type="ECO:0000256" key="1">
    <source>
        <dbReference type="ARBA" id="ARBA00022723"/>
    </source>
</evidence>
<feature type="domain" description="Nuclear receptor" evidence="9">
    <location>
        <begin position="31"/>
        <end position="107"/>
    </location>
</feature>
<keyword evidence="6" id="KW-0804">Transcription</keyword>
<dbReference type="PANTHER" id="PTHR24082">
    <property type="entry name" value="NUCLEAR HORMONE RECEPTOR"/>
    <property type="match status" value="1"/>
</dbReference>
<keyword evidence="1" id="KW-0479">Metal-binding</keyword>
<gene>
    <name evidence="11" type="ORF">FME351_LOCUS2338</name>
    <name evidence="10" type="ORF">KIK155_LOCUS1322</name>
    <name evidence="13" type="ORF">TOA249_LOCUS24225</name>
    <name evidence="12" type="ORF">TSG867_LOCUS25228</name>
</gene>
<dbReference type="InterPro" id="IPR001628">
    <property type="entry name" value="Znf_hrmn_rcpt"/>
</dbReference>
<comment type="caution">
    <text evidence="12">The sequence shown here is derived from an EMBL/GenBank/DDBJ whole genome shotgun (WGS) entry which is preliminary data.</text>
</comment>
<keyword evidence="2" id="KW-0863">Zinc-finger</keyword>
<evidence type="ECO:0000313" key="11">
    <source>
        <dbReference type="EMBL" id="CAF3329570.1"/>
    </source>
</evidence>
<name>A0A820ZAR1_9BILA</name>
<dbReference type="Proteomes" id="UP000663838">
    <property type="component" value="Unassembled WGS sequence"/>
</dbReference>
<evidence type="ECO:0000256" key="4">
    <source>
        <dbReference type="ARBA" id="ARBA00023015"/>
    </source>
</evidence>
<keyword evidence="7" id="KW-0675">Receptor</keyword>
<dbReference type="Gene3D" id="3.30.50.10">
    <property type="entry name" value="Erythroid Transcription Factor GATA-1, subunit A"/>
    <property type="match status" value="1"/>
</dbReference>
<reference evidence="12" key="1">
    <citation type="submission" date="2021-02" db="EMBL/GenBank/DDBJ databases">
        <authorList>
            <person name="Nowell W R."/>
        </authorList>
    </citation>
    <scope>NUCLEOTIDE SEQUENCE</scope>
</reference>
<dbReference type="InterPro" id="IPR050234">
    <property type="entry name" value="Nuclear_hormone_rcpt_NR1"/>
</dbReference>
<protein>
    <recommendedName>
        <fullName evidence="9">Nuclear receptor domain-containing protein</fullName>
    </recommendedName>
</protein>
<evidence type="ECO:0000256" key="6">
    <source>
        <dbReference type="ARBA" id="ARBA00023163"/>
    </source>
</evidence>
<dbReference type="GO" id="GO:0045944">
    <property type="term" value="P:positive regulation of transcription by RNA polymerase II"/>
    <property type="evidence" value="ECO:0007669"/>
    <property type="project" value="TreeGrafter"/>
</dbReference>
<sequence>MAYHQSLFKLPEFVPVTTDSAKRQGRYAAREGYCLVCGDTARIVNYGALSCASCKTFFRRRGFRIEKIEPCRFNGNCDITLQSRRVCSACRLAKCLTIGMSRDLIRKEDLNERSLCSTVKRKQKQNIIQQTRMSSFPVYPLDLLNNDRSDLTSPN</sequence>
<dbReference type="Proteomes" id="UP000663862">
    <property type="component" value="Unassembled WGS sequence"/>
</dbReference>
<dbReference type="AlphaFoldDB" id="A0A820ZAR1"/>
<evidence type="ECO:0000256" key="2">
    <source>
        <dbReference type="ARBA" id="ARBA00022771"/>
    </source>
</evidence>
<evidence type="ECO:0000313" key="14">
    <source>
        <dbReference type="Proteomes" id="UP000663862"/>
    </source>
</evidence>
<evidence type="ECO:0000256" key="3">
    <source>
        <dbReference type="ARBA" id="ARBA00022833"/>
    </source>
</evidence>
<dbReference type="Pfam" id="PF00105">
    <property type="entry name" value="zf-C4"/>
    <property type="match status" value="1"/>
</dbReference>
<evidence type="ECO:0000256" key="7">
    <source>
        <dbReference type="ARBA" id="ARBA00023170"/>
    </source>
</evidence>
<dbReference type="GO" id="GO:0030154">
    <property type="term" value="P:cell differentiation"/>
    <property type="evidence" value="ECO:0007669"/>
    <property type="project" value="TreeGrafter"/>
</dbReference>
<evidence type="ECO:0000313" key="13">
    <source>
        <dbReference type="EMBL" id="CAF4815006.1"/>
    </source>
</evidence>
<dbReference type="EMBL" id="CAJOBQ010002427">
    <property type="protein sequence ID" value="CAF4559645.1"/>
    <property type="molecule type" value="Genomic_DNA"/>
</dbReference>
<dbReference type="GO" id="GO:0000978">
    <property type="term" value="F:RNA polymerase II cis-regulatory region sequence-specific DNA binding"/>
    <property type="evidence" value="ECO:0007669"/>
    <property type="project" value="TreeGrafter"/>
</dbReference>
<evidence type="ECO:0000259" key="9">
    <source>
        <dbReference type="PROSITE" id="PS51030"/>
    </source>
</evidence>
<dbReference type="PROSITE" id="PS51030">
    <property type="entry name" value="NUCLEAR_REC_DBD_2"/>
    <property type="match status" value="1"/>
</dbReference>
<keyword evidence="5" id="KW-0238">DNA-binding</keyword>
<dbReference type="GO" id="GO:0004879">
    <property type="term" value="F:nuclear receptor activity"/>
    <property type="evidence" value="ECO:0007669"/>
    <property type="project" value="TreeGrafter"/>
</dbReference>
<proteinExistence type="predicted"/>
<dbReference type="PRINTS" id="PR00047">
    <property type="entry name" value="STROIDFINGER"/>
</dbReference>
<dbReference type="GO" id="GO:0008270">
    <property type="term" value="F:zinc ion binding"/>
    <property type="evidence" value="ECO:0007669"/>
    <property type="project" value="UniProtKB-KW"/>
</dbReference>
<evidence type="ECO:0000256" key="8">
    <source>
        <dbReference type="ARBA" id="ARBA00023242"/>
    </source>
</evidence>
<evidence type="ECO:0000256" key="5">
    <source>
        <dbReference type="ARBA" id="ARBA00023125"/>
    </source>
</evidence>
<dbReference type="EMBL" id="CAJNYV010000035">
    <property type="protein sequence ID" value="CAF3328540.1"/>
    <property type="molecule type" value="Genomic_DNA"/>
</dbReference>
<accession>A0A820ZAR1</accession>
<dbReference type="EMBL" id="CAJOBS010002439">
    <property type="protein sequence ID" value="CAF4815006.1"/>
    <property type="molecule type" value="Genomic_DNA"/>
</dbReference>
<keyword evidence="8" id="KW-0539">Nucleus</keyword>
<dbReference type="Proteomes" id="UP000663865">
    <property type="component" value="Unassembled WGS sequence"/>
</dbReference>
<organism evidence="12 14">
    <name type="scientific">Rotaria socialis</name>
    <dbReference type="NCBI Taxonomy" id="392032"/>
    <lineage>
        <taxon>Eukaryota</taxon>
        <taxon>Metazoa</taxon>
        <taxon>Spiralia</taxon>
        <taxon>Gnathifera</taxon>
        <taxon>Rotifera</taxon>
        <taxon>Eurotatoria</taxon>
        <taxon>Bdelloidea</taxon>
        <taxon>Philodinida</taxon>
        <taxon>Philodinidae</taxon>
        <taxon>Rotaria</taxon>
    </lineage>
</organism>
<dbReference type="SUPFAM" id="SSF57716">
    <property type="entry name" value="Glucocorticoid receptor-like (DNA-binding domain)"/>
    <property type="match status" value="1"/>
</dbReference>
<dbReference type="PANTHER" id="PTHR24082:SF283">
    <property type="entry name" value="NUCLEAR HORMONE RECEPTOR HR96"/>
    <property type="match status" value="1"/>
</dbReference>
<evidence type="ECO:0000313" key="12">
    <source>
        <dbReference type="EMBL" id="CAF4559645.1"/>
    </source>
</evidence>
<dbReference type="EMBL" id="CAJNYU010000114">
    <property type="protein sequence ID" value="CAF3329570.1"/>
    <property type="molecule type" value="Genomic_DNA"/>
</dbReference>
<evidence type="ECO:0000313" key="10">
    <source>
        <dbReference type="EMBL" id="CAF3328540.1"/>
    </source>
</evidence>
<keyword evidence="4" id="KW-0805">Transcription regulation</keyword>
<dbReference type="GO" id="GO:0000122">
    <property type="term" value="P:negative regulation of transcription by RNA polymerase II"/>
    <property type="evidence" value="ECO:0007669"/>
    <property type="project" value="TreeGrafter"/>
</dbReference>
<dbReference type="Proteomes" id="UP000663869">
    <property type="component" value="Unassembled WGS sequence"/>
</dbReference>
<dbReference type="SMART" id="SM00399">
    <property type="entry name" value="ZnF_C4"/>
    <property type="match status" value="1"/>
</dbReference>
<keyword evidence="3" id="KW-0862">Zinc</keyword>
<dbReference type="PROSITE" id="PS00031">
    <property type="entry name" value="NUCLEAR_REC_DBD_1"/>
    <property type="match status" value="1"/>
</dbReference>